<feature type="compositionally biased region" description="Low complexity" evidence="4">
    <location>
        <begin position="892"/>
        <end position="924"/>
    </location>
</feature>
<dbReference type="GO" id="GO:0005769">
    <property type="term" value="C:early endosome"/>
    <property type="evidence" value="ECO:0007669"/>
    <property type="project" value="TreeGrafter"/>
</dbReference>
<reference evidence="8" key="1">
    <citation type="journal article" date="2021" name="Open Biol.">
        <title>Shared evolutionary footprints suggest mitochondrial oxidative damage underlies multiple complex I losses in fungi.</title>
        <authorList>
            <person name="Schikora-Tamarit M.A."/>
            <person name="Marcet-Houben M."/>
            <person name="Nosek J."/>
            <person name="Gabaldon T."/>
        </authorList>
    </citation>
    <scope>NUCLEOTIDE SEQUENCE</scope>
    <source>
        <strain evidence="8">CBS2887</strain>
    </source>
</reference>
<feature type="compositionally biased region" description="Low complexity" evidence="4">
    <location>
        <begin position="99"/>
        <end position="115"/>
    </location>
</feature>
<feature type="compositionally biased region" description="Low complexity" evidence="4">
    <location>
        <begin position="434"/>
        <end position="445"/>
    </location>
</feature>
<feature type="compositionally biased region" description="Low complexity" evidence="4">
    <location>
        <begin position="276"/>
        <end position="312"/>
    </location>
</feature>
<dbReference type="SMART" id="SM00233">
    <property type="entry name" value="PH"/>
    <property type="match status" value="1"/>
</dbReference>
<dbReference type="FunFam" id="2.30.29.30:FF:000230">
    <property type="entry name" value="Polarized growth protein (Boi2)"/>
    <property type="match status" value="1"/>
</dbReference>
<dbReference type="PROSITE" id="PS50105">
    <property type="entry name" value="SAM_DOMAIN"/>
    <property type="match status" value="1"/>
</dbReference>
<feature type="compositionally biased region" description="Low complexity" evidence="4">
    <location>
        <begin position="392"/>
        <end position="403"/>
    </location>
</feature>
<feature type="compositionally biased region" description="Low complexity" evidence="4">
    <location>
        <begin position="376"/>
        <end position="385"/>
    </location>
</feature>
<accession>A0A9P8QF09</accession>
<feature type="domain" description="SH3" evidence="5">
    <location>
        <begin position="19"/>
        <end position="83"/>
    </location>
</feature>
<dbReference type="GO" id="GO:0007032">
    <property type="term" value="P:endosome organization"/>
    <property type="evidence" value="ECO:0007669"/>
    <property type="project" value="TreeGrafter"/>
</dbReference>
<evidence type="ECO:0000259" key="7">
    <source>
        <dbReference type="PROSITE" id="PS50105"/>
    </source>
</evidence>
<feature type="region of interest" description="Disordered" evidence="4">
    <location>
        <begin position="84"/>
        <end position="126"/>
    </location>
</feature>
<feature type="compositionally biased region" description="Polar residues" evidence="4">
    <location>
        <begin position="693"/>
        <end position="704"/>
    </location>
</feature>
<feature type="compositionally biased region" description="Polar residues" evidence="4">
    <location>
        <begin position="487"/>
        <end position="497"/>
    </location>
</feature>
<dbReference type="InterPro" id="IPR045188">
    <property type="entry name" value="Boi1/Boi2-like"/>
</dbReference>
<name>A0A9P8QF09_WICPI</name>
<dbReference type="Pfam" id="PF14604">
    <property type="entry name" value="SH3_9"/>
    <property type="match status" value="1"/>
</dbReference>
<dbReference type="PROSITE" id="PS50002">
    <property type="entry name" value="SH3"/>
    <property type="match status" value="1"/>
</dbReference>
<feature type="compositionally biased region" description="Polar residues" evidence="4">
    <location>
        <begin position="457"/>
        <end position="480"/>
    </location>
</feature>
<dbReference type="InterPro" id="IPR001849">
    <property type="entry name" value="PH_domain"/>
</dbReference>
<dbReference type="Gene3D" id="2.30.29.30">
    <property type="entry name" value="Pleckstrin-homology domain (PH domain)/Phosphotyrosine-binding domain (PTB)"/>
    <property type="match status" value="1"/>
</dbReference>
<dbReference type="InterPro" id="IPR013761">
    <property type="entry name" value="SAM/pointed_sf"/>
</dbReference>
<feature type="compositionally biased region" description="Polar residues" evidence="4">
    <location>
        <begin position="361"/>
        <end position="375"/>
    </location>
</feature>
<evidence type="ECO:0000259" key="6">
    <source>
        <dbReference type="PROSITE" id="PS50003"/>
    </source>
</evidence>
<dbReference type="InterPro" id="IPR001452">
    <property type="entry name" value="SH3_domain"/>
</dbReference>
<feature type="domain" description="SAM" evidence="7">
    <location>
        <begin position="200"/>
        <end position="264"/>
    </location>
</feature>
<evidence type="ECO:0000256" key="3">
    <source>
        <dbReference type="PROSITE-ProRule" id="PRU00192"/>
    </source>
</evidence>
<dbReference type="GO" id="GO:0055037">
    <property type="term" value="C:recycling endosome"/>
    <property type="evidence" value="ECO:0007669"/>
    <property type="project" value="TreeGrafter"/>
</dbReference>
<feature type="region of interest" description="Disordered" evidence="4">
    <location>
        <begin position="272"/>
        <end position="533"/>
    </location>
</feature>
<dbReference type="EMBL" id="JAEUBG010000512">
    <property type="protein sequence ID" value="KAH3688152.1"/>
    <property type="molecule type" value="Genomic_DNA"/>
</dbReference>
<dbReference type="Gene3D" id="1.10.150.50">
    <property type="entry name" value="Transcription Factor, Ets-1"/>
    <property type="match status" value="1"/>
</dbReference>
<gene>
    <name evidence="8" type="ORF">WICPIJ_000865</name>
</gene>
<dbReference type="OrthoDB" id="73680at2759"/>
<protein>
    <recommendedName>
        <fullName evidence="10">Protein BOI2</fullName>
    </recommendedName>
</protein>
<reference evidence="8" key="2">
    <citation type="submission" date="2021-01" db="EMBL/GenBank/DDBJ databases">
        <authorList>
            <person name="Schikora-Tamarit M.A."/>
        </authorList>
    </citation>
    <scope>NUCLEOTIDE SEQUENCE</scope>
    <source>
        <strain evidence="8">CBS2887</strain>
    </source>
</reference>
<dbReference type="PANTHER" id="PTHR22902:SF27">
    <property type="entry name" value="PLECKSTRIN HOMOLOGY DOMAIN-CONTAINING FAMILY A MEMBER 3"/>
    <property type="match status" value="1"/>
</dbReference>
<evidence type="ECO:0000256" key="1">
    <source>
        <dbReference type="ARBA" id="ARBA00022443"/>
    </source>
</evidence>
<dbReference type="GO" id="GO:0005829">
    <property type="term" value="C:cytosol"/>
    <property type="evidence" value="ECO:0007669"/>
    <property type="project" value="GOC"/>
</dbReference>
<dbReference type="InterPro" id="IPR011993">
    <property type="entry name" value="PH-like_dom_sf"/>
</dbReference>
<dbReference type="GO" id="GO:0042147">
    <property type="term" value="P:retrograde transport, endosome to Golgi"/>
    <property type="evidence" value="ECO:0007669"/>
    <property type="project" value="TreeGrafter"/>
</dbReference>
<sequence length="1020" mass="112032">MSSDSNYPPLVDPKLMSQATGDIYQVIKDFNPRLEDELALQVGEKVEVISDDSEYNDGWYMGRSLSSGKVGLYPKTFTRIVPKEDKSKPTLLRSRSRRLVSPASSSTPQTPNSPQVASFRDKNKSEVTTPISTTSFKTFSDLPPANNEPKRQSMFVNSTISDVDRALAELGIGSVSADVSKDEISDVSMTSVSPDYIETWSPEQVTQYFLSLGFDASSCQQFIIHKITGALLLEFELSFLKELDISSFGTRFEMFKEIEALKEFAGTSQMVATPKSVSSQAPSSQRSQSIQHSRPSFDPKSSTSSSSLLEPPEVVRSAGNVSSIDEDLETFTRPLANHQRKKSRSLDDIPEQGKQPMYGNPSGSSIYTKLSNASKSSQVPQLALPSLPPLQSPLQDQFLSPRRAPNPPPFPSPVQLHPERYSTQNTPTRSSFYEQQPQESEPQPSGKSHSRKPSYDINPQFQFNSSSSLSKPTTGNSRNPSMDFGHSRSSSRQNIKSHSFIDLPHMKTDNRPPSSVYLEPGINHSRRSSFAGHSRMASDASFMKAQKEGKTHHRRHSSVFSFMSSSKENNLQDQPLSGLGAANNNNMNQLKMQSSRPASVMFGNGDDHLDLFDTPAPENVTSSRFSFLRRGSEKRTNANIPTLDPKANRRSVSANDKLRIDTTNLDKEDSPLPSSAEGKRSVSETTRQKPLRSISTATTPTSGKKLSKKDTSAFMEGIKNVTPTQSIKNSECHGWMNKKGGLAVGTWKQRYFVLHGTRLSYFATLNDRKERGLIDITSHRVLPAKDDDKLVSLYAATTGNGKFCFKLVPPAPGSRKGLTFTQPKVHYFAVETKEEMRTWMSALIKATIDKDESVPVLSSCATPTVSLQKAQVLLAQARENAKRREMEAGGITTTTTESGNNSSLSPADSDSFDSSNPNFPNSPNTTVTTGDLHNHNNQQLHTPVTESSNGFSSPYDLANVVPKNKSSKSIVPSPIEEFKSKPYNAGTLRHPSTRVPSSQNVIGYANGKSSSGNLISGGRL</sequence>
<feature type="region of interest" description="Disordered" evidence="4">
    <location>
        <begin position="623"/>
        <end position="709"/>
    </location>
</feature>
<dbReference type="InterPro" id="IPR001660">
    <property type="entry name" value="SAM"/>
</dbReference>
<dbReference type="PANTHER" id="PTHR22902">
    <property type="entry name" value="SESQUIPEDALIAN"/>
    <property type="match status" value="1"/>
</dbReference>
<dbReference type="GO" id="GO:0001881">
    <property type="term" value="P:receptor recycling"/>
    <property type="evidence" value="ECO:0007669"/>
    <property type="project" value="TreeGrafter"/>
</dbReference>
<evidence type="ECO:0000256" key="4">
    <source>
        <dbReference type="SAM" id="MobiDB-lite"/>
    </source>
</evidence>
<feature type="compositionally biased region" description="Basic and acidic residues" evidence="4">
    <location>
        <begin position="656"/>
        <end position="670"/>
    </location>
</feature>
<dbReference type="InterPro" id="IPR036028">
    <property type="entry name" value="SH3-like_dom_sf"/>
</dbReference>
<dbReference type="CDD" id="cd09535">
    <property type="entry name" value="SAM_BOI-like_fungal"/>
    <property type="match status" value="1"/>
</dbReference>
<feature type="region of interest" description="Disordered" evidence="4">
    <location>
        <begin position="880"/>
        <end position="951"/>
    </location>
</feature>
<dbReference type="SMART" id="SM00326">
    <property type="entry name" value="SH3"/>
    <property type="match status" value="1"/>
</dbReference>
<evidence type="ECO:0008006" key="10">
    <source>
        <dbReference type="Google" id="ProtNLM"/>
    </source>
</evidence>
<evidence type="ECO:0000256" key="2">
    <source>
        <dbReference type="ARBA" id="ARBA00022553"/>
    </source>
</evidence>
<feature type="region of interest" description="Disordered" evidence="4">
    <location>
        <begin position="982"/>
        <end position="1020"/>
    </location>
</feature>
<dbReference type="Proteomes" id="UP000774326">
    <property type="component" value="Unassembled WGS sequence"/>
</dbReference>
<feature type="compositionally biased region" description="Polar residues" evidence="4">
    <location>
        <begin position="925"/>
        <end position="951"/>
    </location>
</feature>
<keyword evidence="9" id="KW-1185">Reference proteome</keyword>
<dbReference type="SUPFAM" id="SSF50044">
    <property type="entry name" value="SH3-domain"/>
    <property type="match status" value="1"/>
</dbReference>
<dbReference type="AlphaFoldDB" id="A0A9P8QF09"/>
<dbReference type="GO" id="GO:0005802">
    <property type="term" value="C:trans-Golgi network"/>
    <property type="evidence" value="ECO:0007669"/>
    <property type="project" value="TreeGrafter"/>
</dbReference>
<feature type="compositionally biased region" description="Polar residues" evidence="4">
    <location>
        <begin position="994"/>
        <end position="1014"/>
    </location>
</feature>
<evidence type="ECO:0000259" key="5">
    <source>
        <dbReference type="PROSITE" id="PS50002"/>
    </source>
</evidence>
<evidence type="ECO:0000313" key="9">
    <source>
        <dbReference type="Proteomes" id="UP000774326"/>
    </source>
</evidence>
<proteinExistence type="predicted"/>
<feature type="compositionally biased region" description="Polar residues" evidence="4">
    <location>
        <begin position="421"/>
        <end position="433"/>
    </location>
</feature>
<keyword evidence="1 3" id="KW-0728">SH3 domain</keyword>
<dbReference type="CDD" id="cd13316">
    <property type="entry name" value="PH_Boi"/>
    <property type="match status" value="1"/>
</dbReference>
<dbReference type="SMART" id="SM00454">
    <property type="entry name" value="SAM"/>
    <property type="match status" value="1"/>
</dbReference>
<comment type="caution">
    <text evidence="8">The sequence shown here is derived from an EMBL/GenBank/DDBJ whole genome shotgun (WGS) entry which is preliminary data.</text>
</comment>
<dbReference type="Pfam" id="PF00169">
    <property type="entry name" value="PH"/>
    <property type="match status" value="1"/>
</dbReference>
<evidence type="ECO:0000313" key="8">
    <source>
        <dbReference type="EMBL" id="KAH3688152.1"/>
    </source>
</evidence>
<keyword evidence="2" id="KW-0597">Phosphoprotein</keyword>
<dbReference type="SUPFAM" id="SSF50729">
    <property type="entry name" value="PH domain-like"/>
    <property type="match status" value="1"/>
</dbReference>
<dbReference type="SUPFAM" id="SSF47769">
    <property type="entry name" value="SAM/Pointed domain"/>
    <property type="match status" value="1"/>
</dbReference>
<feature type="domain" description="PH" evidence="6">
    <location>
        <begin position="729"/>
        <end position="848"/>
    </location>
</feature>
<dbReference type="PROSITE" id="PS50003">
    <property type="entry name" value="PH_DOMAIN"/>
    <property type="match status" value="1"/>
</dbReference>
<dbReference type="Pfam" id="PF07647">
    <property type="entry name" value="SAM_2"/>
    <property type="match status" value="1"/>
</dbReference>
<dbReference type="Gene3D" id="2.30.30.40">
    <property type="entry name" value="SH3 Domains"/>
    <property type="match status" value="1"/>
</dbReference>
<organism evidence="8 9">
    <name type="scientific">Wickerhamomyces pijperi</name>
    <name type="common">Yeast</name>
    <name type="synonym">Pichia pijperi</name>
    <dbReference type="NCBI Taxonomy" id="599730"/>
    <lineage>
        <taxon>Eukaryota</taxon>
        <taxon>Fungi</taxon>
        <taxon>Dikarya</taxon>
        <taxon>Ascomycota</taxon>
        <taxon>Saccharomycotina</taxon>
        <taxon>Saccharomycetes</taxon>
        <taxon>Phaffomycetales</taxon>
        <taxon>Wickerhamomycetaceae</taxon>
        <taxon>Wickerhamomyces</taxon>
    </lineage>
</organism>